<dbReference type="OrthoDB" id="10304313at2759"/>
<organism evidence="1 2">
    <name type="scientific">Parasponia andersonii</name>
    <name type="common">Sponia andersonii</name>
    <dbReference type="NCBI Taxonomy" id="3476"/>
    <lineage>
        <taxon>Eukaryota</taxon>
        <taxon>Viridiplantae</taxon>
        <taxon>Streptophyta</taxon>
        <taxon>Embryophyta</taxon>
        <taxon>Tracheophyta</taxon>
        <taxon>Spermatophyta</taxon>
        <taxon>Magnoliopsida</taxon>
        <taxon>eudicotyledons</taxon>
        <taxon>Gunneridae</taxon>
        <taxon>Pentapetalae</taxon>
        <taxon>rosids</taxon>
        <taxon>fabids</taxon>
        <taxon>Rosales</taxon>
        <taxon>Cannabaceae</taxon>
        <taxon>Parasponia</taxon>
    </lineage>
</organism>
<reference evidence="2" key="1">
    <citation type="submission" date="2016-06" db="EMBL/GenBank/DDBJ databases">
        <title>Parallel loss of symbiosis genes in relatives of nitrogen-fixing non-legume Parasponia.</title>
        <authorList>
            <person name="Van Velzen R."/>
            <person name="Holmer R."/>
            <person name="Bu F."/>
            <person name="Rutten L."/>
            <person name="Van Zeijl A."/>
            <person name="Liu W."/>
            <person name="Santuari L."/>
            <person name="Cao Q."/>
            <person name="Sharma T."/>
            <person name="Shen D."/>
            <person name="Roswanjaya Y."/>
            <person name="Wardhani T."/>
            <person name="Kalhor M.S."/>
            <person name="Jansen J."/>
            <person name="Van den Hoogen J."/>
            <person name="Gungor B."/>
            <person name="Hartog M."/>
            <person name="Hontelez J."/>
            <person name="Verver J."/>
            <person name="Yang W.-C."/>
            <person name="Schijlen E."/>
            <person name="Repin R."/>
            <person name="Schilthuizen M."/>
            <person name="Schranz E."/>
            <person name="Heidstra R."/>
            <person name="Miyata K."/>
            <person name="Fedorova E."/>
            <person name="Kohlen W."/>
            <person name="Bisseling T."/>
            <person name="Smit S."/>
            <person name="Geurts R."/>
        </authorList>
    </citation>
    <scope>NUCLEOTIDE SEQUENCE [LARGE SCALE GENOMIC DNA]</scope>
    <source>
        <strain evidence="2">cv. WU1-14</strain>
    </source>
</reference>
<keyword evidence="2" id="KW-1185">Reference proteome</keyword>
<sequence length="116" mass="13476">MLSSISGLEYTNQKNQVKAEDTVSRVARIKVRIMSRRKSGDCPEISFPINWERKSSPLSLLVPSILERMTLFANRWTVVTDSFRRLSEPNLKNLFSFHKKGERYINLMTLILEDLS</sequence>
<gene>
    <name evidence="1" type="ORF">PanWU01x14_326430</name>
</gene>
<dbReference type="AlphaFoldDB" id="A0A2P5AJF3"/>
<dbReference type="Proteomes" id="UP000237105">
    <property type="component" value="Unassembled WGS sequence"/>
</dbReference>
<comment type="caution">
    <text evidence="1">The sequence shown here is derived from an EMBL/GenBank/DDBJ whole genome shotgun (WGS) entry which is preliminary data.</text>
</comment>
<evidence type="ECO:0000313" key="1">
    <source>
        <dbReference type="EMBL" id="PON36682.1"/>
    </source>
</evidence>
<dbReference type="EMBL" id="JXTB01000558">
    <property type="protein sequence ID" value="PON36682.1"/>
    <property type="molecule type" value="Genomic_DNA"/>
</dbReference>
<accession>A0A2P5AJF3</accession>
<proteinExistence type="predicted"/>
<evidence type="ECO:0000313" key="2">
    <source>
        <dbReference type="Proteomes" id="UP000237105"/>
    </source>
</evidence>
<name>A0A2P5AJF3_PARAD</name>
<protein>
    <submittedName>
        <fullName evidence="1">Uncharacterized protein</fullName>
    </submittedName>
</protein>